<dbReference type="EMBL" id="CAUEEQ010078310">
    <property type="protein sequence ID" value="CAJ0967409.1"/>
    <property type="molecule type" value="Genomic_DNA"/>
</dbReference>
<evidence type="ECO:0008006" key="3">
    <source>
        <dbReference type="Google" id="ProtNLM"/>
    </source>
</evidence>
<evidence type="ECO:0000313" key="1">
    <source>
        <dbReference type="EMBL" id="CAJ0967409.1"/>
    </source>
</evidence>
<accession>A0ABN9MSY2</accession>
<gene>
    <name evidence="1" type="ORF">RIMI_LOCUS22209764</name>
</gene>
<reference evidence="1" key="1">
    <citation type="submission" date="2023-07" db="EMBL/GenBank/DDBJ databases">
        <authorList>
            <person name="Stuckert A."/>
        </authorList>
    </citation>
    <scope>NUCLEOTIDE SEQUENCE</scope>
</reference>
<proteinExistence type="predicted"/>
<evidence type="ECO:0000313" key="2">
    <source>
        <dbReference type="Proteomes" id="UP001176940"/>
    </source>
</evidence>
<organism evidence="1 2">
    <name type="scientific">Ranitomeya imitator</name>
    <name type="common">mimic poison frog</name>
    <dbReference type="NCBI Taxonomy" id="111125"/>
    <lineage>
        <taxon>Eukaryota</taxon>
        <taxon>Metazoa</taxon>
        <taxon>Chordata</taxon>
        <taxon>Craniata</taxon>
        <taxon>Vertebrata</taxon>
        <taxon>Euteleostomi</taxon>
        <taxon>Amphibia</taxon>
        <taxon>Batrachia</taxon>
        <taxon>Anura</taxon>
        <taxon>Neobatrachia</taxon>
        <taxon>Hyloidea</taxon>
        <taxon>Dendrobatidae</taxon>
        <taxon>Dendrobatinae</taxon>
        <taxon>Ranitomeya</taxon>
    </lineage>
</organism>
<comment type="caution">
    <text evidence="1">The sequence shown here is derived from an EMBL/GenBank/DDBJ whole genome shotgun (WGS) entry which is preliminary data.</text>
</comment>
<dbReference type="Proteomes" id="UP001176940">
    <property type="component" value="Unassembled WGS sequence"/>
</dbReference>
<name>A0ABN9MSY2_9NEOB</name>
<protein>
    <recommendedName>
        <fullName evidence="3">Peptidase M13 C-terminal domain-containing protein</fullName>
    </recommendedName>
</protein>
<sequence>MFWIATFFKDKYHVDAAAEFGFFTYASIFCDVYGNVGRQEPSAIELSGQYERRLQSMLGWNMRKFKQSCDLELQKSMYAQFLCLHKRPLSAEQRVCPPLGQCNVSVSGKQWCLTLV</sequence>
<keyword evidence="2" id="KW-1185">Reference proteome</keyword>